<evidence type="ECO:0000256" key="8">
    <source>
        <dbReference type="ARBA" id="ARBA00022705"/>
    </source>
</evidence>
<dbReference type="GO" id="GO:0006260">
    <property type="term" value="P:DNA replication"/>
    <property type="evidence" value="ECO:0007669"/>
    <property type="project" value="UniProtKB-KW"/>
</dbReference>
<comment type="catalytic activity">
    <reaction evidence="12">
        <text>DNA(n) + a 2'-deoxyribonucleoside 5'-triphosphate = DNA(n+1) + diphosphate</text>
        <dbReference type="Rhea" id="RHEA:22508"/>
        <dbReference type="Rhea" id="RHEA-COMP:17339"/>
        <dbReference type="Rhea" id="RHEA-COMP:17340"/>
        <dbReference type="ChEBI" id="CHEBI:33019"/>
        <dbReference type="ChEBI" id="CHEBI:61560"/>
        <dbReference type="ChEBI" id="CHEBI:173112"/>
        <dbReference type="EC" id="2.7.7.7"/>
    </reaction>
</comment>
<feature type="domain" description="Polymerase/histidinol phosphatase N-terminal" evidence="13">
    <location>
        <begin position="7"/>
        <end position="74"/>
    </location>
</feature>
<evidence type="ECO:0000256" key="6">
    <source>
        <dbReference type="ARBA" id="ARBA00022679"/>
    </source>
</evidence>
<dbReference type="Gene3D" id="1.10.10.1600">
    <property type="entry name" value="Bacterial DNA polymerase III alpha subunit, thumb domain"/>
    <property type="match status" value="1"/>
</dbReference>
<reference evidence="14" key="1">
    <citation type="submission" date="2020-10" db="EMBL/GenBank/DDBJ databases">
        <authorList>
            <person name="Gilroy R."/>
        </authorList>
    </citation>
    <scope>NUCLEOTIDE SEQUENCE</scope>
    <source>
        <strain evidence="14">ChiW3-316</strain>
    </source>
</reference>
<evidence type="ECO:0000313" key="15">
    <source>
        <dbReference type="Proteomes" id="UP000824107"/>
    </source>
</evidence>
<accession>A0A9D1M3P9</accession>
<evidence type="ECO:0000256" key="7">
    <source>
        <dbReference type="ARBA" id="ARBA00022695"/>
    </source>
</evidence>
<evidence type="ECO:0000313" key="14">
    <source>
        <dbReference type="EMBL" id="HIU53245.1"/>
    </source>
</evidence>
<evidence type="ECO:0000256" key="4">
    <source>
        <dbReference type="ARBA" id="ARBA00019114"/>
    </source>
</evidence>
<dbReference type="InterPro" id="IPR011708">
    <property type="entry name" value="DNA_pol3_alpha_NTPase_dom"/>
</dbReference>
<evidence type="ECO:0000256" key="5">
    <source>
        <dbReference type="ARBA" id="ARBA00022490"/>
    </source>
</evidence>
<evidence type="ECO:0000256" key="10">
    <source>
        <dbReference type="ARBA" id="ARBA00025611"/>
    </source>
</evidence>
<evidence type="ECO:0000256" key="11">
    <source>
        <dbReference type="ARBA" id="ARBA00026073"/>
    </source>
</evidence>
<comment type="subcellular location">
    <subcellularLocation>
        <location evidence="1">Cytoplasm</location>
    </subcellularLocation>
</comment>
<dbReference type="AlphaFoldDB" id="A0A9D1M3P9"/>
<sequence>MSEPKFVHLRVHTAYSLSEGAMQVPALIHKCHAQGIAAIAVTDTANMFGGKAFSKYASEEGVKPIMGCQFYLRNPDADDVLKSKGRVIEPDKIILLVMNDEGYHNIMKLMKIAYLDGPNLEKPQIRLQNLRELNAGLIALTGGVEGQIGRLLLENRKDEAEKTLVELKEIFPSRLYMEIMRIGLETEQRTEEDFINLAYKYDIPLVATNEAFFFDADMYEAHDALACIAAGEYVANDNRKKFSPNNRLRSEAEMIELFSDLPEAVESTVRIAERCNYLSKKVNPLLPIFECPDGKTQDEFITEEAYKGLDERMKAQVYFEGMTAEEKAEIDERYYARLEYELSVIKKMGFPGYFLIVSDFIRWSKGHGVPVGPGRGSGAGSIVAWSLKVTDLDPLKLDLLFERFLNPERINMPDFDVDFCQENRYKTIEYVQNKYGFDHVAQIITYGKLQSKAVIRDVARVLQMPYAQADRISKMIPPGVQGKNPTLQESLDQVPELEEMRQNDPQVNKLFDIAMKLEGLYRQSGVHAAGVVIGDRPLDQLVPLYKDPKSDMPVTQYDMKYVEETGLIKFDFLGLKTLTVIKRACDWVKKVHGVELDMDNINLDDRPTYELLQRGDTSAVFQFESPGMKDVHKQIKPDRFEDLIAIVSLYRPGPMDNIPSYIKRKHGEEDITYLHPQLEPILKETYGIMIYQEQVMNIARALGGYTMGGADKLRKVMGKKMRDEIPKQRKMFTEGAIKNGIEQATAEAIFDQMEKFASYGFNKSHAAAYSLISYQTAYLKAHYPVEFLCAVMSLDITNTEKLLLYKEECKKMGFEVLKPDINKSGADFAVEDGNIRYALGAIKGVGAANMQAIEDERRAHGPYKDLSDFIHRTDIKQINRRQMEQLAKAGAFDCLDKNRGKIFANIETIMQHIAAASELKTSSQASLFGTEELHTTVKLADKPDWPELEKLKLEAEAVGFYLSAHPLDSYARGMERLGVKTAVEVFHNIKVGDTIRAKLAGCVNSVQKRISKSGNKYAFVEFSDATSNFEGLLFSEGLARFENVLSSGLPVLVSMSIDKQEEDGRPRCMINNVDTLDKAIADVANGLEIELNDASALPGLKAILSKDRNGKNKIYIKPDNKDWDVRIELAGGFAFADQDFLSRIRSLPGVTTVKEI</sequence>
<dbReference type="InterPro" id="IPR003141">
    <property type="entry name" value="Pol/His_phosphatase_N"/>
</dbReference>
<evidence type="ECO:0000256" key="12">
    <source>
        <dbReference type="ARBA" id="ARBA00049244"/>
    </source>
</evidence>
<protein>
    <recommendedName>
        <fullName evidence="4">DNA polymerase III subunit alpha</fullName>
        <ecNumber evidence="3">2.7.7.7</ecNumber>
    </recommendedName>
</protein>
<dbReference type="SUPFAM" id="SSF160975">
    <property type="entry name" value="AF1531-like"/>
    <property type="match status" value="1"/>
</dbReference>
<name>A0A9D1M3P9_9PROT</name>
<dbReference type="Gene3D" id="3.20.20.140">
    <property type="entry name" value="Metal-dependent hydrolases"/>
    <property type="match status" value="1"/>
</dbReference>
<evidence type="ECO:0000256" key="2">
    <source>
        <dbReference type="ARBA" id="ARBA00009496"/>
    </source>
</evidence>
<dbReference type="PANTHER" id="PTHR32294">
    <property type="entry name" value="DNA POLYMERASE III SUBUNIT ALPHA"/>
    <property type="match status" value="1"/>
</dbReference>
<dbReference type="PANTHER" id="PTHR32294:SF0">
    <property type="entry name" value="DNA POLYMERASE III SUBUNIT ALPHA"/>
    <property type="match status" value="1"/>
</dbReference>
<dbReference type="InterPro" id="IPR016195">
    <property type="entry name" value="Pol/histidinol_Pase-like"/>
</dbReference>
<dbReference type="CDD" id="cd07433">
    <property type="entry name" value="PHP_PolIIIA_DnaE1"/>
    <property type="match status" value="1"/>
</dbReference>
<comment type="caution">
    <text evidence="14">The sequence shown here is derived from an EMBL/GenBank/DDBJ whole genome shotgun (WGS) entry which is preliminary data.</text>
</comment>
<dbReference type="InterPro" id="IPR040982">
    <property type="entry name" value="DNA_pol3_finger"/>
</dbReference>
<dbReference type="Pfam" id="PF02811">
    <property type="entry name" value="PHP"/>
    <property type="match status" value="1"/>
</dbReference>
<dbReference type="InterPro" id="IPR004013">
    <property type="entry name" value="PHP_dom"/>
</dbReference>
<keyword evidence="8" id="KW-0235">DNA replication</keyword>
<dbReference type="Pfam" id="PF07733">
    <property type="entry name" value="DNA_pol3_alpha"/>
    <property type="match status" value="1"/>
</dbReference>
<organism evidence="14 15">
    <name type="scientific">Candidatus Scatocola faecipullorum</name>
    <dbReference type="NCBI Taxonomy" id="2840917"/>
    <lineage>
        <taxon>Bacteria</taxon>
        <taxon>Pseudomonadati</taxon>
        <taxon>Pseudomonadota</taxon>
        <taxon>Alphaproteobacteria</taxon>
        <taxon>Rhodospirillales</taxon>
        <taxon>Rhodospirillaceae</taxon>
        <taxon>Rhodospirillaceae incertae sedis</taxon>
        <taxon>Candidatus Scatocola</taxon>
    </lineage>
</organism>
<dbReference type="Pfam" id="PF17657">
    <property type="entry name" value="DNA_pol3_finger"/>
    <property type="match status" value="1"/>
</dbReference>
<dbReference type="GO" id="GO:0005737">
    <property type="term" value="C:cytoplasm"/>
    <property type="evidence" value="ECO:0007669"/>
    <property type="project" value="UniProtKB-SubCell"/>
</dbReference>
<dbReference type="InterPro" id="IPR049821">
    <property type="entry name" value="PolIIIA_DnaE1_PHP"/>
</dbReference>
<evidence type="ECO:0000256" key="1">
    <source>
        <dbReference type="ARBA" id="ARBA00004496"/>
    </source>
</evidence>
<dbReference type="NCBIfam" id="TIGR00594">
    <property type="entry name" value="polc"/>
    <property type="match status" value="1"/>
</dbReference>
<comment type="function">
    <text evidence="10">DNA polymerase III is a complex, multichain enzyme responsible for most of the replicative synthesis in bacteria. This DNA polymerase also exhibits 3' to 5' exonuclease activity. The alpha chain is the DNA polymerase.</text>
</comment>
<dbReference type="InterPro" id="IPR041931">
    <property type="entry name" value="DNA_pol3_alpha_thumb_dom"/>
</dbReference>
<evidence type="ECO:0000256" key="3">
    <source>
        <dbReference type="ARBA" id="ARBA00012417"/>
    </source>
</evidence>
<comment type="similarity">
    <text evidence="2">Belongs to the DNA polymerase type-C family. DnaE subfamily.</text>
</comment>
<dbReference type="GO" id="GO:0003887">
    <property type="term" value="F:DNA-directed DNA polymerase activity"/>
    <property type="evidence" value="ECO:0007669"/>
    <property type="project" value="UniProtKB-KW"/>
</dbReference>
<dbReference type="EMBL" id="DVNC01000028">
    <property type="protein sequence ID" value="HIU53245.1"/>
    <property type="molecule type" value="Genomic_DNA"/>
</dbReference>
<dbReference type="CDD" id="cd04485">
    <property type="entry name" value="DnaE_OBF"/>
    <property type="match status" value="1"/>
</dbReference>
<dbReference type="Pfam" id="PF14579">
    <property type="entry name" value="HHH_6"/>
    <property type="match status" value="1"/>
</dbReference>
<reference evidence="14" key="2">
    <citation type="journal article" date="2021" name="PeerJ">
        <title>Extensive microbial diversity within the chicken gut microbiome revealed by metagenomics and culture.</title>
        <authorList>
            <person name="Gilroy R."/>
            <person name="Ravi A."/>
            <person name="Getino M."/>
            <person name="Pursley I."/>
            <person name="Horton D.L."/>
            <person name="Alikhan N.F."/>
            <person name="Baker D."/>
            <person name="Gharbi K."/>
            <person name="Hall N."/>
            <person name="Watson M."/>
            <person name="Adriaenssens E.M."/>
            <person name="Foster-Nyarko E."/>
            <person name="Jarju S."/>
            <person name="Secka A."/>
            <person name="Antonio M."/>
            <person name="Oren A."/>
            <person name="Chaudhuri R.R."/>
            <person name="La Ragione R."/>
            <person name="Hildebrand F."/>
            <person name="Pallen M.J."/>
        </authorList>
    </citation>
    <scope>NUCLEOTIDE SEQUENCE</scope>
    <source>
        <strain evidence="14">ChiW3-316</strain>
    </source>
</reference>
<gene>
    <name evidence="14" type="primary">dnaE</name>
    <name evidence="14" type="ORF">IAD20_04100</name>
</gene>
<keyword evidence="6 14" id="KW-0808">Transferase</keyword>
<keyword evidence="7 14" id="KW-0548">Nucleotidyltransferase</keyword>
<dbReference type="SUPFAM" id="SSF89550">
    <property type="entry name" value="PHP domain-like"/>
    <property type="match status" value="1"/>
</dbReference>
<keyword evidence="9" id="KW-0239">DNA-directed DNA polymerase</keyword>
<dbReference type="GO" id="GO:0008408">
    <property type="term" value="F:3'-5' exonuclease activity"/>
    <property type="evidence" value="ECO:0007669"/>
    <property type="project" value="InterPro"/>
</dbReference>
<evidence type="ECO:0000256" key="9">
    <source>
        <dbReference type="ARBA" id="ARBA00022932"/>
    </source>
</evidence>
<dbReference type="Gene3D" id="1.10.150.870">
    <property type="match status" value="1"/>
</dbReference>
<dbReference type="Proteomes" id="UP000824107">
    <property type="component" value="Unassembled WGS sequence"/>
</dbReference>
<dbReference type="InterPro" id="IPR004805">
    <property type="entry name" value="DnaE2/DnaE/PolC"/>
</dbReference>
<dbReference type="InterPro" id="IPR029460">
    <property type="entry name" value="DNAPol_HHH"/>
</dbReference>
<evidence type="ECO:0000259" key="13">
    <source>
        <dbReference type="SMART" id="SM00481"/>
    </source>
</evidence>
<dbReference type="NCBIfam" id="NF004226">
    <property type="entry name" value="PRK05673.1"/>
    <property type="match status" value="1"/>
</dbReference>
<keyword evidence="5" id="KW-0963">Cytoplasm</keyword>
<dbReference type="SMART" id="SM00481">
    <property type="entry name" value="POLIIIAc"/>
    <property type="match status" value="1"/>
</dbReference>
<dbReference type="EC" id="2.7.7.7" evidence="3"/>
<proteinExistence type="inferred from homology"/>
<comment type="subunit">
    <text evidence="11">DNA polymerase III contains a core (composed of alpha, epsilon and theta chains) that associates with a tau subunit. This core dimerizes to form the POLIII' complex. PolIII' associates with the gamma complex (composed of gamma, delta, delta', psi and chi chains) and with the beta chain to form the complete DNA polymerase III complex.</text>
</comment>